<dbReference type="Proteomes" id="UP000065473">
    <property type="component" value="Chromosome"/>
</dbReference>
<evidence type="ECO:0000313" key="3">
    <source>
        <dbReference type="EMBL" id="ALU30819.1"/>
    </source>
</evidence>
<name>A0A0U3FU38_9CREN</name>
<dbReference type="RefSeq" id="WP_011278556.1">
    <property type="nucleotide sequence ID" value="NZ_BHWZ01000004.1"/>
</dbReference>
<proteinExistence type="predicted"/>
<keyword evidence="1" id="KW-1133">Transmembrane helix</keyword>
<evidence type="ECO:0000313" key="2">
    <source>
        <dbReference type="EMBL" id="ALU30125.1"/>
    </source>
</evidence>
<evidence type="ECO:0000313" key="5">
    <source>
        <dbReference type="Proteomes" id="UP000065473"/>
    </source>
</evidence>
<dbReference type="OrthoDB" id="34367at2157"/>
<evidence type="ECO:0000313" key="4">
    <source>
        <dbReference type="Proteomes" id="UP000060043"/>
    </source>
</evidence>
<keyword evidence="1" id="KW-0472">Membrane</keyword>
<dbReference type="AlphaFoldDB" id="A0A0U3FU38"/>
<keyword evidence="1" id="KW-0812">Transmembrane</keyword>
<protein>
    <submittedName>
        <fullName evidence="3">Uncharacterized protein</fullName>
    </submittedName>
</protein>
<dbReference type="GeneID" id="14552241"/>
<feature type="transmembrane region" description="Helical" evidence="1">
    <location>
        <begin position="12"/>
        <end position="37"/>
    </location>
</feature>
<feature type="transmembrane region" description="Helical" evidence="1">
    <location>
        <begin position="115"/>
        <end position="137"/>
    </location>
</feature>
<dbReference type="Proteomes" id="UP000060043">
    <property type="component" value="Chromosome"/>
</dbReference>
<dbReference type="STRING" id="1435377.SUSAZ_08315"/>
<evidence type="ECO:0000256" key="1">
    <source>
        <dbReference type="SAM" id="Phobius"/>
    </source>
</evidence>
<gene>
    <name evidence="2" type="ORF">ATY89_09390</name>
    <name evidence="3" type="ORF">ATZ20_00800</name>
</gene>
<sequence length="138" mass="15005">MRPATSRLLGWNIIAGIGYSFILTIAMFIISLVIKAFYPPTSIQVSPIISLYISPALGIIQLILLGLFGAFVSPIRTSVAEESLKQVRKLGIYTVIGYLGFSLLPYLFVVPYLQTYIGLVIAFNILNGAFSGTLTSVL</sequence>
<reference evidence="4 5" key="1">
    <citation type="submission" date="2015-12" db="EMBL/GenBank/DDBJ databases">
        <title>A stable core within a dynamic pangenome in Sulfolobus acidocaldarius.</title>
        <authorList>
            <person name="Anderson R."/>
            <person name="Kouris A."/>
            <person name="Seward C."/>
            <person name="Campbell K."/>
            <person name="Whitaker R."/>
        </authorList>
    </citation>
    <scope>NUCLEOTIDE SEQUENCE [LARGE SCALE GENOMIC DNA]</scope>
    <source>
        <strain evidence="2 5">GG12-C01-09</strain>
        <strain evidence="3 4">NG05B_CO5_07</strain>
    </source>
</reference>
<organism evidence="3 4">
    <name type="scientific">Sulfolobus acidocaldarius</name>
    <dbReference type="NCBI Taxonomy" id="2285"/>
    <lineage>
        <taxon>Archaea</taxon>
        <taxon>Thermoproteota</taxon>
        <taxon>Thermoprotei</taxon>
        <taxon>Sulfolobales</taxon>
        <taxon>Sulfolobaceae</taxon>
        <taxon>Sulfolobus</taxon>
    </lineage>
</organism>
<dbReference type="OMA" id="KGFYPPF"/>
<dbReference type="PaxDb" id="1435377-SUSAZ_08315"/>
<feature type="transmembrane region" description="Helical" evidence="1">
    <location>
        <begin position="49"/>
        <end position="70"/>
    </location>
</feature>
<dbReference type="EMBL" id="CP013694">
    <property type="protein sequence ID" value="ALU30125.1"/>
    <property type="molecule type" value="Genomic_DNA"/>
</dbReference>
<dbReference type="EMBL" id="CP013695">
    <property type="protein sequence ID" value="ALU30819.1"/>
    <property type="molecule type" value="Genomic_DNA"/>
</dbReference>
<feature type="transmembrane region" description="Helical" evidence="1">
    <location>
        <begin position="90"/>
        <end position="109"/>
    </location>
</feature>
<accession>A0A0U3FU38</accession>